<evidence type="ECO:0000313" key="18">
    <source>
        <dbReference type="Proteomes" id="UP000245119"/>
    </source>
</evidence>
<evidence type="ECO:0000256" key="4">
    <source>
        <dbReference type="ARBA" id="ARBA00022614"/>
    </source>
</evidence>
<evidence type="ECO:0000256" key="7">
    <source>
        <dbReference type="ARBA" id="ARBA00022737"/>
    </source>
</evidence>
<dbReference type="GO" id="GO:0045087">
    <property type="term" value="P:innate immune response"/>
    <property type="evidence" value="ECO:0007669"/>
    <property type="project" value="UniProtKB-KW"/>
</dbReference>
<keyword evidence="3" id="KW-0399">Innate immunity</keyword>
<dbReference type="InterPro" id="IPR032675">
    <property type="entry name" value="LRR_dom_sf"/>
</dbReference>
<comment type="caution">
    <text evidence="17">The sequence shown here is derived from an EMBL/GenBank/DDBJ whole genome shotgun (WGS) entry which is preliminary data.</text>
</comment>
<organism evidence="17 18">
    <name type="scientific">Pomacea canaliculata</name>
    <name type="common">Golden apple snail</name>
    <dbReference type="NCBI Taxonomy" id="400727"/>
    <lineage>
        <taxon>Eukaryota</taxon>
        <taxon>Metazoa</taxon>
        <taxon>Spiralia</taxon>
        <taxon>Lophotrochozoa</taxon>
        <taxon>Mollusca</taxon>
        <taxon>Gastropoda</taxon>
        <taxon>Caenogastropoda</taxon>
        <taxon>Architaenioglossa</taxon>
        <taxon>Ampullarioidea</taxon>
        <taxon>Ampullariidae</taxon>
        <taxon>Pomacea</taxon>
    </lineage>
</organism>
<dbReference type="Pfam" id="PF01582">
    <property type="entry name" value="TIR"/>
    <property type="match status" value="1"/>
</dbReference>
<dbReference type="Gene3D" id="3.80.10.10">
    <property type="entry name" value="Ribonuclease Inhibitor"/>
    <property type="match status" value="2"/>
</dbReference>
<comment type="subcellular location">
    <subcellularLocation>
        <location evidence="1">Membrane</location>
        <topology evidence="1">Single-pass type I membrane protein</topology>
    </subcellularLocation>
</comment>
<evidence type="ECO:0000256" key="5">
    <source>
        <dbReference type="ARBA" id="ARBA00022692"/>
    </source>
</evidence>
<accession>A0A2T7NHL7</accession>
<dbReference type="GO" id="GO:0005886">
    <property type="term" value="C:plasma membrane"/>
    <property type="evidence" value="ECO:0007669"/>
    <property type="project" value="TreeGrafter"/>
</dbReference>
<dbReference type="OMA" id="CGPENAK"/>
<feature type="compositionally biased region" description="Polar residues" evidence="13">
    <location>
        <begin position="671"/>
        <end position="695"/>
    </location>
</feature>
<evidence type="ECO:0000256" key="11">
    <source>
        <dbReference type="ARBA" id="ARBA00023170"/>
    </source>
</evidence>
<feature type="transmembrane region" description="Helical" evidence="14">
    <location>
        <begin position="412"/>
        <end position="430"/>
    </location>
</feature>
<dbReference type="SUPFAM" id="SSF52047">
    <property type="entry name" value="RNI-like"/>
    <property type="match status" value="1"/>
</dbReference>
<evidence type="ECO:0000256" key="9">
    <source>
        <dbReference type="ARBA" id="ARBA00022989"/>
    </source>
</evidence>
<dbReference type="SMART" id="SM00255">
    <property type="entry name" value="TIR"/>
    <property type="match status" value="1"/>
</dbReference>
<dbReference type="FunFam" id="3.40.50.10140:FF:000001">
    <property type="entry name" value="Toll-like receptor 2"/>
    <property type="match status" value="1"/>
</dbReference>
<dbReference type="InterPro" id="IPR035897">
    <property type="entry name" value="Toll_tir_struct_dom_sf"/>
</dbReference>
<name>A0A2T7NHL7_POMCA</name>
<dbReference type="Gene3D" id="3.40.50.10140">
    <property type="entry name" value="Toll/interleukin-1 receptor homology (TIR) domain"/>
    <property type="match status" value="1"/>
</dbReference>
<proteinExistence type="inferred from homology"/>
<evidence type="ECO:0000256" key="8">
    <source>
        <dbReference type="ARBA" id="ARBA00022859"/>
    </source>
</evidence>
<evidence type="ECO:0000256" key="3">
    <source>
        <dbReference type="ARBA" id="ARBA00022588"/>
    </source>
</evidence>
<evidence type="ECO:0000259" key="16">
    <source>
        <dbReference type="PROSITE" id="PS50104"/>
    </source>
</evidence>
<keyword evidence="8" id="KW-0391">Immunity</keyword>
<keyword evidence="6 15" id="KW-0732">Signal</keyword>
<dbReference type="PANTHER" id="PTHR24365">
    <property type="entry name" value="TOLL-LIKE RECEPTOR"/>
    <property type="match status" value="1"/>
</dbReference>
<keyword evidence="12" id="KW-0325">Glycoprotein</keyword>
<evidence type="ECO:0000313" key="17">
    <source>
        <dbReference type="EMBL" id="PVD20664.1"/>
    </source>
</evidence>
<dbReference type="PANTHER" id="PTHR24365:SF541">
    <property type="entry name" value="PROTEIN TOLL-RELATED"/>
    <property type="match status" value="1"/>
</dbReference>
<dbReference type="AlphaFoldDB" id="A0A2T7NHL7"/>
<sequence>MMLPGVQLVVVAIVVASRNVILVRTDTNLLPRGWDKICQSTSLAASDLNASFKCFLSENAPVQWRLADLRQELKTNGSKVSFEVKCEQGANISLPWPMRAPGLVELRVRDCILLDQFADFQTPAEKLSDSLRVLDMQHCTWLTDIQSFLMFYSKMEKMSKEFDCGQDNSLVEYIARNISRHLRGLSKSLSGLGLNSGPSKDADTGTIFKELLVKTDEINTKCYFSKLQVLDESDNDNFPKHHFEMMVPKNKYPSLRIMNYRNIGLLSVPEQLKQWARFFPKLELIDLSYNRIKDLNMEYPFPSNVSMTLVLHYNNITKISMDILKHWAQIPSLYVDIRHNPINCTCELANLLNQLKNETAWAGPAMKYYLSQVPYLRCFKPCQLEGRQFGSLSLNELPCPVSPVHQNDLRPVLAALAVTIVLLVLLVLAVRYRREVRILVFTRAHVLLPCGLPLANVDVGLAGGKTYDAFVAYAHEDSEWVLRELYHRLENSRPACKLCIHQRDFVVGKTIIDNIIDSIAASRHTIVVVSPNFVKSSWAMEELHQAFRQSMEERRRHLLIVMLQDVQPSSMPAMLKTCCKTFTYLEASDTLFWDRLIYSLHVTEKKKIKLDDNDVYEDELKDDGNKMLDNNPIDDELRSIFLEEMLMISSDMMSRGVAVASEDRPRPISSDAFNTSEDSPQATNTGVFTTNEDEL</sequence>
<keyword evidence="4" id="KW-0433">Leucine-rich repeat</keyword>
<evidence type="ECO:0000256" key="15">
    <source>
        <dbReference type="SAM" id="SignalP"/>
    </source>
</evidence>
<dbReference type="OrthoDB" id="1421090at2759"/>
<dbReference type="GO" id="GO:0007165">
    <property type="term" value="P:signal transduction"/>
    <property type="evidence" value="ECO:0007669"/>
    <property type="project" value="InterPro"/>
</dbReference>
<reference evidence="17 18" key="1">
    <citation type="submission" date="2018-04" db="EMBL/GenBank/DDBJ databases">
        <title>The genome of golden apple snail Pomacea canaliculata provides insight into stress tolerance and invasive adaptation.</title>
        <authorList>
            <person name="Liu C."/>
            <person name="Liu B."/>
            <person name="Ren Y."/>
            <person name="Zhang Y."/>
            <person name="Wang H."/>
            <person name="Li S."/>
            <person name="Jiang F."/>
            <person name="Yin L."/>
            <person name="Zhang G."/>
            <person name="Qian W."/>
            <person name="Fan W."/>
        </authorList>
    </citation>
    <scope>NUCLEOTIDE SEQUENCE [LARGE SCALE GENOMIC DNA]</scope>
    <source>
        <strain evidence="17">SZHN2017</strain>
        <tissue evidence="17">Muscle</tissue>
    </source>
</reference>
<comment type="similarity">
    <text evidence="2">Belongs to the Toll-like receptor family.</text>
</comment>
<protein>
    <recommendedName>
        <fullName evidence="16">TIR domain-containing protein</fullName>
    </recommendedName>
</protein>
<dbReference type="Proteomes" id="UP000245119">
    <property type="component" value="Linkage Group LG12"/>
</dbReference>
<keyword evidence="9 14" id="KW-1133">Transmembrane helix</keyword>
<dbReference type="PRINTS" id="PR01537">
    <property type="entry name" value="INTRLKN1R1F"/>
</dbReference>
<evidence type="ECO:0000256" key="14">
    <source>
        <dbReference type="SAM" id="Phobius"/>
    </source>
</evidence>
<evidence type="ECO:0000256" key="2">
    <source>
        <dbReference type="ARBA" id="ARBA00009634"/>
    </source>
</evidence>
<dbReference type="SUPFAM" id="SSF52200">
    <property type="entry name" value="Toll/Interleukin receptor TIR domain"/>
    <property type="match status" value="1"/>
</dbReference>
<keyword evidence="18" id="KW-1185">Reference proteome</keyword>
<dbReference type="GO" id="GO:0038023">
    <property type="term" value="F:signaling receptor activity"/>
    <property type="evidence" value="ECO:0007669"/>
    <property type="project" value="TreeGrafter"/>
</dbReference>
<evidence type="ECO:0000256" key="13">
    <source>
        <dbReference type="SAM" id="MobiDB-lite"/>
    </source>
</evidence>
<keyword evidence="11" id="KW-0675">Receptor</keyword>
<dbReference type="STRING" id="400727.A0A2T7NHL7"/>
<evidence type="ECO:0000256" key="12">
    <source>
        <dbReference type="ARBA" id="ARBA00023180"/>
    </source>
</evidence>
<gene>
    <name evidence="17" type="ORF">C0Q70_18822</name>
</gene>
<dbReference type="PROSITE" id="PS50104">
    <property type="entry name" value="TIR"/>
    <property type="match status" value="1"/>
</dbReference>
<evidence type="ECO:0000256" key="10">
    <source>
        <dbReference type="ARBA" id="ARBA00023136"/>
    </source>
</evidence>
<keyword evidence="10 14" id="KW-0472">Membrane</keyword>
<keyword evidence="7" id="KW-0677">Repeat</keyword>
<feature type="chain" id="PRO_5015432174" description="TIR domain-containing protein" evidence="15">
    <location>
        <begin position="18"/>
        <end position="695"/>
    </location>
</feature>
<feature type="domain" description="TIR" evidence="16">
    <location>
        <begin position="465"/>
        <end position="600"/>
    </location>
</feature>
<dbReference type="InterPro" id="IPR000157">
    <property type="entry name" value="TIR_dom"/>
</dbReference>
<feature type="signal peptide" evidence="15">
    <location>
        <begin position="1"/>
        <end position="17"/>
    </location>
</feature>
<evidence type="ECO:0000256" key="6">
    <source>
        <dbReference type="ARBA" id="ARBA00022729"/>
    </source>
</evidence>
<keyword evidence="5 14" id="KW-0812">Transmembrane</keyword>
<evidence type="ECO:0000256" key="1">
    <source>
        <dbReference type="ARBA" id="ARBA00004479"/>
    </source>
</evidence>
<dbReference type="EMBL" id="PZQS01000012">
    <property type="protein sequence ID" value="PVD20664.1"/>
    <property type="molecule type" value="Genomic_DNA"/>
</dbReference>
<feature type="region of interest" description="Disordered" evidence="13">
    <location>
        <begin position="660"/>
        <end position="695"/>
    </location>
</feature>